<evidence type="ECO:0000256" key="5">
    <source>
        <dbReference type="ARBA" id="ARBA00023136"/>
    </source>
</evidence>
<keyword evidence="2" id="KW-0547">Nucleotide-binding</keyword>
<evidence type="ECO:0000259" key="7">
    <source>
        <dbReference type="Pfam" id="PF00350"/>
    </source>
</evidence>
<feature type="transmembrane region" description="Helical" evidence="6">
    <location>
        <begin position="365"/>
        <end position="384"/>
    </location>
</feature>
<dbReference type="Pfam" id="PF00350">
    <property type="entry name" value="Dynamin_N"/>
    <property type="match status" value="1"/>
</dbReference>
<evidence type="ECO:0000256" key="6">
    <source>
        <dbReference type="SAM" id="Phobius"/>
    </source>
</evidence>
<keyword evidence="9" id="KW-1185">Reference proteome</keyword>
<evidence type="ECO:0000256" key="4">
    <source>
        <dbReference type="ARBA" id="ARBA00023134"/>
    </source>
</evidence>
<feature type="domain" description="Dynamin N-terminal" evidence="7">
    <location>
        <begin position="48"/>
        <end position="168"/>
    </location>
</feature>
<comment type="caution">
    <text evidence="8">The sequence shown here is derived from an EMBL/GenBank/DDBJ whole genome shotgun (WGS) entry which is preliminary data.</text>
</comment>
<dbReference type="InterPro" id="IPR027417">
    <property type="entry name" value="P-loop_NTPase"/>
</dbReference>
<keyword evidence="5 6" id="KW-0472">Membrane</keyword>
<dbReference type="Gene3D" id="3.40.50.300">
    <property type="entry name" value="P-loop containing nucleotide triphosphate hydrolases"/>
    <property type="match status" value="1"/>
</dbReference>
<accession>A0ABQ9XTX8</accession>
<evidence type="ECO:0000313" key="8">
    <source>
        <dbReference type="EMBL" id="KAK2954929.1"/>
    </source>
</evidence>
<gene>
    <name evidence="8" type="ORF">BLNAU_10069</name>
</gene>
<dbReference type="PANTHER" id="PTHR10465:SF4">
    <property type="entry name" value="DYNAMIN N-TERMINAL DOMAIN-CONTAINING PROTEIN"/>
    <property type="match status" value="1"/>
</dbReference>
<dbReference type="PANTHER" id="PTHR10465">
    <property type="entry name" value="TRANSMEMBRANE GTPASE FZO1"/>
    <property type="match status" value="1"/>
</dbReference>
<organism evidence="8 9">
    <name type="scientific">Blattamonas nauphoetae</name>
    <dbReference type="NCBI Taxonomy" id="2049346"/>
    <lineage>
        <taxon>Eukaryota</taxon>
        <taxon>Metamonada</taxon>
        <taxon>Preaxostyla</taxon>
        <taxon>Oxymonadida</taxon>
        <taxon>Blattamonas</taxon>
    </lineage>
</organism>
<keyword evidence="4" id="KW-0342">GTP-binding</keyword>
<dbReference type="InterPro" id="IPR027094">
    <property type="entry name" value="Mitofusin_fam"/>
</dbReference>
<feature type="transmembrane region" description="Helical" evidence="6">
    <location>
        <begin position="306"/>
        <end position="327"/>
    </location>
</feature>
<name>A0ABQ9XTX8_9EUKA</name>
<evidence type="ECO:0000256" key="3">
    <source>
        <dbReference type="ARBA" id="ARBA00022801"/>
    </source>
</evidence>
<comment type="subcellular location">
    <subcellularLocation>
        <location evidence="1">Membrane</location>
    </subcellularLocation>
</comment>
<reference evidence="8 9" key="1">
    <citation type="journal article" date="2022" name="bioRxiv">
        <title>Genomics of Preaxostyla Flagellates Illuminates Evolutionary Transitions and the Path Towards Mitochondrial Loss.</title>
        <authorList>
            <person name="Novak L.V.F."/>
            <person name="Treitli S.C."/>
            <person name="Pyrih J."/>
            <person name="Halakuc P."/>
            <person name="Pipaliya S.V."/>
            <person name="Vacek V."/>
            <person name="Brzon O."/>
            <person name="Soukal P."/>
            <person name="Eme L."/>
            <person name="Dacks J.B."/>
            <person name="Karnkowska A."/>
            <person name="Elias M."/>
            <person name="Hampl V."/>
        </authorList>
    </citation>
    <scope>NUCLEOTIDE SEQUENCE [LARGE SCALE GENOMIC DNA]</scope>
    <source>
        <strain evidence="8">NAU3</strain>
        <tissue evidence="8">Gut</tissue>
    </source>
</reference>
<sequence>MATDTVKTKDWEVLRRIQTLYTAPETGISSLANKLNVSVRAPSTTTNVLLIGSHSAGKSSFVNWYLQEDVQHVGVGMETQNIELVTFGKYSGRINGESTLQHFGISRCLSDLGNIEHYMKTNVSNSTEKQFKELTFIDTPGLTDGNLNYPFDVEEAIFRLGKEADLVLVFFEPIGQTLCGRTMRIVSRMEGEGLGWKMHFILNKIDLFSKPRERDKVLVQMTQNMAQHVQSKTFHLHACYIPGREQSGESVKEKDNSLDEICSVISTSIENRVHNAVQELCANTSEVKKKATEVFSAAESRKKRKVYWIVVYSILWALFLGSLELLLTGVVGSSLTKCTNVRRFDIATETSFFCSISGLVTEIRFALILVLSLSFAFIMMLTLLRPKEIDVEWLEKVRDGCTFIDTTVAKAVEEIEEEYLSMQRDVIPLVTETGDGMSWETAVVQDSDRPTTHGDGGKEKSD</sequence>
<dbReference type="SUPFAM" id="SSF52540">
    <property type="entry name" value="P-loop containing nucleoside triphosphate hydrolases"/>
    <property type="match status" value="1"/>
</dbReference>
<protein>
    <recommendedName>
        <fullName evidence="7">Dynamin N-terminal domain-containing protein</fullName>
    </recommendedName>
</protein>
<evidence type="ECO:0000256" key="2">
    <source>
        <dbReference type="ARBA" id="ARBA00022741"/>
    </source>
</evidence>
<keyword evidence="3" id="KW-0378">Hydrolase</keyword>
<evidence type="ECO:0000256" key="1">
    <source>
        <dbReference type="ARBA" id="ARBA00004370"/>
    </source>
</evidence>
<keyword evidence="6" id="KW-0812">Transmembrane</keyword>
<dbReference type="Proteomes" id="UP001281761">
    <property type="component" value="Unassembled WGS sequence"/>
</dbReference>
<proteinExistence type="predicted"/>
<keyword evidence="6" id="KW-1133">Transmembrane helix</keyword>
<evidence type="ECO:0000313" key="9">
    <source>
        <dbReference type="Proteomes" id="UP001281761"/>
    </source>
</evidence>
<dbReference type="EMBL" id="JARBJD010000072">
    <property type="protein sequence ID" value="KAK2954929.1"/>
    <property type="molecule type" value="Genomic_DNA"/>
</dbReference>
<dbReference type="InterPro" id="IPR045063">
    <property type="entry name" value="Dynamin_N"/>
</dbReference>